<feature type="region of interest" description="Disordered" evidence="1">
    <location>
        <begin position="143"/>
        <end position="168"/>
    </location>
</feature>
<reference evidence="2" key="1">
    <citation type="submission" date="2022-03" db="EMBL/GenBank/DDBJ databases">
        <authorList>
            <person name="Martin C."/>
        </authorList>
    </citation>
    <scope>NUCLEOTIDE SEQUENCE</scope>
</reference>
<comment type="caution">
    <text evidence="2">The sequence shown here is derived from an EMBL/GenBank/DDBJ whole genome shotgun (WGS) entry which is preliminary data.</text>
</comment>
<name>A0A8S4NBU3_OWEFU</name>
<feature type="region of interest" description="Disordered" evidence="1">
    <location>
        <begin position="1"/>
        <end position="35"/>
    </location>
</feature>
<evidence type="ECO:0000256" key="1">
    <source>
        <dbReference type="SAM" id="MobiDB-lite"/>
    </source>
</evidence>
<dbReference type="Proteomes" id="UP000749559">
    <property type="component" value="Unassembled WGS sequence"/>
</dbReference>
<protein>
    <submittedName>
        <fullName evidence="2">Uncharacterized protein</fullName>
    </submittedName>
</protein>
<dbReference type="AlphaFoldDB" id="A0A8S4NBU3"/>
<accession>A0A8S4NBU3</accession>
<organism evidence="2 3">
    <name type="scientific">Owenia fusiformis</name>
    <name type="common">Polychaete worm</name>
    <dbReference type="NCBI Taxonomy" id="6347"/>
    <lineage>
        <taxon>Eukaryota</taxon>
        <taxon>Metazoa</taxon>
        <taxon>Spiralia</taxon>
        <taxon>Lophotrochozoa</taxon>
        <taxon>Annelida</taxon>
        <taxon>Polychaeta</taxon>
        <taxon>Sedentaria</taxon>
        <taxon>Canalipalpata</taxon>
        <taxon>Sabellida</taxon>
        <taxon>Oweniida</taxon>
        <taxon>Oweniidae</taxon>
        <taxon>Owenia</taxon>
    </lineage>
</organism>
<sequence length="168" mass="18401">MASASNNLFQNDKRTTSSDSCKLCTPPTPKKHSDMEVHNSNIDVHEENPIMSRHCSSYLKNICAPAERNDAANVVSCKKGKENAATCNITAPPSTNYRKRHMSCSWPWSIKETKREEAKTIRTSLGLVDGILHSADGIELEEQDKLGGSADPERITIDSGVASLNSVE</sequence>
<evidence type="ECO:0000313" key="2">
    <source>
        <dbReference type="EMBL" id="CAH1778227.1"/>
    </source>
</evidence>
<feature type="compositionally biased region" description="Polar residues" evidence="1">
    <location>
        <begin position="1"/>
        <end position="10"/>
    </location>
</feature>
<gene>
    <name evidence="2" type="ORF">OFUS_LOCUS5180</name>
</gene>
<keyword evidence="3" id="KW-1185">Reference proteome</keyword>
<dbReference type="EMBL" id="CAIIXF020000002">
    <property type="protein sequence ID" value="CAH1778227.1"/>
    <property type="molecule type" value="Genomic_DNA"/>
</dbReference>
<proteinExistence type="predicted"/>
<evidence type="ECO:0000313" key="3">
    <source>
        <dbReference type="Proteomes" id="UP000749559"/>
    </source>
</evidence>